<evidence type="ECO:0000313" key="2">
    <source>
        <dbReference type="Proteomes" id="UP000010795"/>
    </source>
</evidence>
<dbReference type="RefSeq" id="WP_015256721.1">
    <property type="nucleotide sequence ID" value="NC_019898.1"/>
</dbReference>
<dbReference type="OrthoDB" id="1647424at2"/>
<dbReference type="KEGG" id="tco:Theco_4003"/>
<proteinExistence type="predicted"/>
<dbReference type="HOGENOM" id="CLU_016228_2_0_9"/>
<reference evidence="2" key="1">
    <citation type="submission" date="2012-01" db="EMBL/GenBank/DDBJ databases">
        <title>Complete sequence of plasmid of Thermobacillus composti KWC4.</title>
        <authorList>
            <person name="Lucas S."/>
            <person name="Han J."/>
            <person name="Lapidus A."/>
            <person name="Cheng J.-F."/>
            <person name="Goodwin L."/>
            <person name="Pitluck S."/>
            <person name="Peters L."/>
            <person name="Ovchinnikova G."/>
            <person name="Teshima H."/>
            <person name="Detter J.C."/>
            <person name="Han C."/>
            <person name="Tapia R."/>
            <person name="Land M."/>
            <person name="Hauser L."/>
            <person name="Kyrpides N."/>
            <person name="Ivanova N."/>
            <person name="Pagani I."/>
            <person name="Anderson I."/>
            <person name="Woyke T."/>
        </authorList>
    </citation>
    <scope>NUCLEOTIDE SEQUENCE [LARGE SCALE GENOMIC DNA]</scope>
    <source>
        <strain evidence="2">DSM 18247 / JCM 13945 / KWC4</strain>
        <plasmid evidence="2">Plasmid pTHECO01</plasmid>
    </source>
</reference>
<dbReference type="InterPro" id="IPR051162">
    <property type="entry name" value="T4SS_component"/>
</dbReference>
<dbReference type="SUPFAM" id="SSF52540">
    <property type="entry name" value="P-loop containing nucleoside triphosphate hydrolases"/>
    <property type="match status" value="1"/>
</dbReference>
<dbReference type="PANTHER" id="PTHR30121:SF6">
    <property type="entry name" value="SLR6007 PROTEIN"/>
    <property type="match status" value="1"/>
</dbReference>
<organism evidence="1 2">
    <name type="scientific">Thermobacillus composti (strain DSM 18247 / JCM 13945 / KWC4)</name>
    <dbReference type="NCBI Taxonomy" id="717605"/>
    <lineage>
        <taxon>Bacteria</taxon>
        <taxon>Bacillati</taxon>
        <taxon>Bacillota</taxon>
        <taxon>Bacilli</taxon>
        <taxon>Bacillales</taxon>
        <taxon>Paenibacillaceae</taxon>
        <taxon>Thermobacillus</taxon>
    </lineage>
</organism>
<dbReference type="PANTHER" id="PTHR30121">
    <property type="entry name" value="UNCHARACTERIZED PROTEIN YJGR-RELATED"/>
    <property type="match status" value="1"/>
</dbReference>
<name>L0EKF2_THECK</name>
<geneLocation type="plasmid" evidence="1 2">
    <name>pTHECO01</name>
</geneLocation>
<dbReference type="InterPro" id="IPR027417">
    <property type="entry name" value="P-loop_NTPase"/>
</dbReference>
<sequence>MSFPVKKKVNKLKIEFPIAYFEQNLVFNHNKDVWAIYEIEPFVYDHLSEQQKIDRLISLTSFLALLTDQFHILWLPKNHDIAKHHDRLRSRLNGPLKKWGKKYIDAMEEYLHNNYNTIDGSNNADYHAYIAVYLPKSDEKDLVEQVGTMYNELKKLVLHPKRFIENISGLNEPEIFEHEFGAYLVKEKQIFDRLSRKMKVKRGTPATTEWLIKRNFWWGIADPVLRSTEEEAWSPKKMRGKRSGLDTFLYDSRQVLTLTEAEIDCSHPRRIKITQLHDGEEKEVYHAYLALADLPENMDMPGSEWLYSAATLPFPVEMSIKVEVLEARDALKKLSKKKIDIDNQVKNINEAGATVPLDLQEKQEKALYLEDEYKKRRNPTFITHVTFGLYHTDINMLKSNVKILQDHYRDFGNIQVELPAGDQWLLFNDFIPGSPRYVSDYIQRIPPETLAAGMVGATQQLGDGIGFYIGTTGPLQRPVYVDLRHASQINRSPSFSVSGTLGGGKSVLINLLGYQNAVSDGKTLIFDPKGERSHWPDMLPELKGQIQVATLSSSPEDQGKLDPFVMLANIEDAKEAAMDILAYLASVKTNSIEYSFISQAVMKVASEPKPYLAKCIEVLKEMGATREPAAVVAEVLDSFRDLSFAKLLFGNGEQKTINMDYALNILQVQNLKMPPVEKQPENYSLVEKMSIATMYSIGRFMDSFIYFDRSIFTLAEMDEAWAILCTQIGKDIANRVIRTGRSLNGGLGVATQNVTDLAGDLAGNIGMKFAFRDSDITKIKNTLSFFGLEHTQENIDLIKNLENGQCLMQDIYGRIGVLTVDVVFQHLFECFDTRPPAESSEMSSGETSEENEFSILEQFNSYYEQVAAGEEGDVGDEEDWEED</sequence>
<dbReference type="AlphaFoldDB" id="L0EKF2"/>
<gene>
    <name evidence="1" type="ordered locus">Theco_4003</name>
</gene>
<dbReference type="eggNOG" id="COG0433">
    <property type="taxonomic scope" value="Bacteria"/>
</dbReference>
<dbReference type="EMBL" id="CP003256">
    <property type="protein sequence ID" value="AGA60007.1"/>
    <property type="molecule type" value="Genomic_DNA"/>
</dbReference>
<dbReference type="PIRSF" id="PIRSF015040">
    <property type="entry name" value="ATPase_SAG2001_prd"/>
    <property type="match status" value="1"/>
</dbReference>
<dbReference type="Pfam" id="PF12846">
    <property type="entry name" value="AAA_10"/>
    <property type="match status" value="1"/>
</dbReference>
<keyword evidence="1" id="KW-0614">Plasmid</keyword>
<keyword evidence="2" id="KW-1185">Reference proteome</keyword>
<protein>
    <submittedName>
        <fullName evidence="1">Uncharacterized protein</fullName>
    </submittedName>
</protein>
<dbReference type="InterPro" id="IPR016628">
    <property type="entry name" value="ATPase_SAG2001_prd"/>
</dbReference>
<accession>L0EKF2</accession>
<dbReference type="Gene3D" id="3.40.50.300">
    <property type="entry name" value="P-loop containing nucleotide triphosphate hydrolases"/>
    <property type="match status" value="2"/>
</dbReference>
<evidence type="ECO:0000313" key="1">
    <source>
        <dbReference type="EMBL" id="AGA60007.1"/>
    </source>
</evidence>
<dbReference type="Proteomes" id="UP000010795">
    <property type="component" value="Plasmid pTHECO01"/>
</dbReference>